<name>A0ABM7XDP4_9BACT</name>
<dbReference type="Pfam" id="PF20181">
    <property type="entry name" value="DUF6544"/>
    <property type="match status" value="1"/>
</dbReference>
<sequence>MNGKAARVLWILLWALVCVVGGLGLLVSVQGLRFERRVAREARALWAAPGAAGAPALTPLEALPPPVRRYLEVSGAASRAPLRGVRLRHGGTFRPGGEAWLPISGVQYFSADAPGFVWWGRVRVAPGISVGARDRSVGGEGNMHVLVSSTFTLQDARGPTLDQGALLRLLGELVWLPTALRDARYVRWEPLDAASARATLGVGGRTVTATFHFGPDGLPARFTAERYRDVKGEGVLTPFVGACADYREVDGLKVPFRMEAAWIVDGRERPYARFQVEQLELDPAGPF</sequence>
<keyword evidence="2" id="KW-1185">Reference proteome</keyword>
<dbReference type="Proteomes" id="UP001162734">
    <property type="component" value="Chromosome"/>
</dbReference>
<gene>
    <name evidence="1" type="ORF">AMPC_31030</name>
</gene>
<dbReference type="EMBL" id="AP025592">
    <property type="protein sequence ID" value="BDG09990.1"/>
    <property type="molecule type" value="Genomic_DNA"/>
</dbReference>
<accession>A0ABM7XDP4</accession>
<organism evidence="1 2">
    <name type="scientific">Anaeromyxobacter paludicola</name>
    <dbReference type="NCBI Taxonomy" id="2918171"/>
    <lineage>
        <taxon>Bacteria</taxon>
        <taxon>Pseudomonadati</taxon>
        <taxon>Myxococcota</taxon>
        <taxon>Myxococcia</taxon>
        <taxon>Myxococcales</taxon>
        <taxon>Cystobacterineae</taxon>
        <taxon>Anaeromyxobacteraceae</taxon>
        <taxon>Anaeromyxobacter</taxon>
    </lineage>
</organism>
<dbReference type="InterPro" id="IPR046674">
    <property type="entry name" value="DUF6544"/>
</dbReference>
<protein>
    <submittedName>
        <fullName evidence="1">Uncharacterized protein</fullName>
    </submittedName>
</protein>
<evidence type="ECO:0000313" key="1">
    <source>
        <dbReference type="EMBL" id="BDG09990.1"/>
    </source>
</evidence>
<reference evidence="2" key="1">
    <citation type="journal article" date="2022" name="Int. J. Syst. Evol. Microbiol.">
        <title>Anaeromyxobacter oryzae sp. nov., Anaeromyxobacter diazotrophicus sp. nov. and Anaeromyxobacter paludicola sp. nov., isolated from paddy soils.</title>
        <authorList>
            <person name="Itoh H."/>
            <person name="Xu Z."/>
            <person name="Mise K."/>
            <person name="Masuda Y."/>
            <person name="Ushijima N."/>
            <person name="Hayakawa C."/>
            <person name="Shiratori Y."/>
            <person name="Senoo K."/>
        </authorList>
    </citation>
    <scope>NUCLEOTIDE SEQUENCE [LARGE SCALE GENOMIC DNA]</scope>
    <source>
        <strain evidence="2">Red630</strain>
    </source>
</reference>
<proteinExistence type="predicted"/>
<evidence type="ECO:0000313" key="2">
    <source>
        <dbReference type="Proteomes" id="UP001162734"/>
    </source>
</evidence>